<organism evidence="1 2">
    <name type="scientific">Pleurodeles waltl</name>
    <name type="common">Iberian ribbed newt</name>
    <dbReference type="NCBI Taxonomy" id="8319"/>
    <lineage>
        <taxon>Eukaryota</taxon>
        <taxon>Metazoa</taxon>
        <taxon>Chordata</taxon>
        <taxon>Craniata</taxon>
        <taxon>Vertebrata</taxon>
        <taxon>Euteleostomi</taxon>
        <taxon>Amphibia</taxon>
        <taxon>Batrachia</taxon>
        <taxon>Caudata</taxon>
        <taxon>Salamandroidea</taxon>
        <taxon>Salamandridae</taxon>
        <taxon>Pleurodelinae</taxon>
        <taxon>Pleurodeles</taxon>
    </lineage>
</organism>
<sequence>MAWRTTGGDGLWRAPVPAELKCGRLPAAGKVDWLHWMCSCDRQVASLGPRLLALGEVAWSGAGSILEVGRELLVLEAVGWRGVPSGACGSGW</sequence>
<evidence type="ECO:0000313" key="1">
    <source>
        <dbReference type="EMBL" id="KAJ1142809.1"/>
    </source>
</evidence>
<evidence type="ECO:0000313" key="2">
    <source>
        <dbReference type="Proteomes" id="UP001066276"/>
    </source>
</evidence>
<accession>A0AAV7QSP4</accession>
<name>A0AAV7QSP4_PLEWA</name>
<dbReference type="AlphaFoldDB" id="A0AAV7QSP4"/>
<comment type="caution">
    <text evidence="1">The sequence shown here is derived from an EMBL/GenBank/DDBJ whole genome shotgun (WGS) entry which is preliminary data.</text>
</comment>
<gene>
    <name evidence="1" type="ORF">NDU88_009122</name>
</gene>
<proteinExistence type="predicted"/>
<keyword evidence="2" id="KW-1185">Reference proteome</keyword>
<dbReference type="Proteomes" id="UP001066276">
    <property type="component" value="Chromosome 6"/>
</dbReference>
<reference evidence="1" key="1">
    <citation type="journal article" date="2022" name="bioRxiv">
        <title>Sequencing and chromosome-scale assembly of the giantPleurodeles waltlgenome.</title>
        <authorList>
            <person name="Brown T."/>
            <person name="Elewa A."/>
            <person name="Iarovenko S."/>
            <person name="Subramanian E."/>
            <person name="Araus A.J."/>
            <person name="Petzold A."/>
            <person name="Susuki M."/>
            <person name="Suzuki K.-i.T."/>
            <person name="Hayashi T."/>
            <person name="Toyoda A."/>
            <person name="Oliveira C."/>
            <person name="Osipova E."/>
            <person name="Leigh N.D."/>
            <person name="Simon A."/>
            <person name="Yun M.H."/>
        </authorList>
    </citation>
    <scope>NUCLEOTIDE SEQUENCE</scope>
    <source>
        <strain evidence="1">20211129_DDA</strain>
        <tissue evidence="1">Liver</tissue>
    </source>
</reference>
<dbReference type="EMBL" id="JANPWB010000010">
    <property type="protein sequence ID" value="KAJ1142809.1"/>
    <property type="molecule type" value="Genomic_DNA"/>
</dbReference>
<protein>
    <submittedName>
        <fullName evidence="1">Uncharacterized protein</fullName>
    </submittedName>
</protein>